<dbReference type="PROSITE" id="PS00061">
    <property type="entry name" value="ADH_SHORT"/>
    <property type="match status" value="1"/>
</dbReference>
<dbReference type="CDD" id="cd05356">
    <property type="entry name" value="17beta-HSD1_like_SDR_c"/>
    <property type="match status" value="1"/>
</dbReference>
<keyword evidence="4" id="KW-0560">Oxidoreductase</keyword>
<keyword evidence="3" id="KW-0444">Lipid biosynthesis</keyword>
<sequence>MDLGEVFLVSLGGAVLLFCARKLLGVTQQLFPKTWYPVPKSFFSSLGEWAVITGGSEGIGRAYAFELARHGLNIIIISRNLAKLETAAKEIGETTGKEVRVIVADFTKDDIYEHIEENLAGLNVGVLGKLPNTRILNNVGILPSHTLCKLLDIEDLEQRITSVINCNVKGLTKMCRIVLPRMEERGKGLILNMSSGVAGVPCPLYTMYGASKLFVERFSRSLQAEYKSKGIIIQAVIPFGVSTAMTSFQKPDMVTLTPEEFVRTSLDYVLVGDRTHGSISHQILGWILQAIPIQILHSEVMQEKLAEFVNKSVNGN</sequence>
<proteinExistence type="evidence at transcript level"/>
<dbReference type="GO" id="GO:0006694">
    <property type="term" value="P:steroid biosynthetic process"/>
    <property type="evidence" value="ECO:0007669"/>
    <property type="project" value="UniProtKB-KW"/>
</dbReference>
<dbReference type="FunFam" id="3.40.50.720:FF:000137">
    <property type="entry name" value="Hydroxysteroid (17-beta) dehydrogenase 3"/>
    <property type="match status" value="1"/>
</dbReference>
<dbReference type="PANTHER" id="PTHR43899">
    <property type="entry name" value="RH59310P"/>
    <property type="match status" value="1"/>
</dbReference>
<dbReference type="Gene3D" id="3.40.50.720">
    <property type="entry name" value="NAD(P)-binding Rossmann-like Domain"/>
    <property type="match status" value="1"/>
</dbReference>
<accession>A0A6F8Z619</accession>
<dbReference type="PRINTS" id="PR00081">
    <property type="entry name" value="GDHRDH"/>
</dbReference>
<protein>
    <submittedName>
        <fullName evidence="5">17-beta-hydroxysteroid dehydrogenase type 3 long form</fullName>
    </submittedName>
</protein>
<evidence type="ECO:0000313" key="5">
    <source>
        <dbReference type="EMBL" id="BCD57309.1"/>
    </source>
</evidence>
<dbReference type="InterPro" id="IPR020904">
    <property type="entry name" value="Sc_DH/Rdtase_CS"/>
</dbReference>
<dbReference type="PANTHER" id="PTHR43899:SF7">
    <property type="entry name" value="17-BETA-HYDROXYSTEROID DEHYDROGENASE TYPE 3"/>
    <property type="match status" value="1"/>
</dbReference>
<dbReference type="GO" id="GO:0016491">
    <property type="term" value="F:oxidoreductase activity"/>
    <property type="evidence" value="ECO:0007669"/>
    <property type="project" value="UniProtKB-KW"/>
</dbReference>
<dbReference type="SUPFAM" id="SSF51735">
    <property type="entry name" value="NAD(P)-binding Rossmann-fold domains"/>
    <property type="match status" value="1"/>
</dbReference>
<comment type="subcellular location">
    <subcellularLocation>
        <location evidence="1">Endoplasmic reticulum</location>
    </subcellularLocation>
</comment>
<dbReference type="InterPro" id="IPR002347">
    <property type="entry name" value="SDR_fam"/>
</dbReference>
<evidence type="ECO:0000256" key="1">
    <source>
        <dbReference type="ARBA" id="ARBA00004240"/>
    </source>
</evidence>
<organism evidence="5">
    <name type="scientific">Anguilla japonica</name>
    <name type="common">Japanese eel</name>
    <dbReference type="NCBI Taxonomy" id="7937"/>
    <lineage>
        <taxon>Eukaryota</taxon>
        <taxon>Metazoa</taxon>
        <taxon>Chordata</taxon>
        <taxon>Craniata</taxon>
        <taxon>Vertebrata</taxon>
        <taxon>Euteleostomi</taxon>
        <taxon>Actinopterygii</taxon>
        <taxon>Neopterygii</taxon>
        <taxon>Teleostei</taxon>
        <taxon>Anguilliformes</taxon>
        <taxon>Anguillidae</taxon>
        <taxon>Anguilla</taxon>
    </lineage>
</organism>
<evidence type="ECO:0000256" key="2">
    <source>
        <dbReference type="ARBA" id="ARBA00022857"/>
    </source>
</evidence>
<gene>
    <name evidence="5" type="primary">hsd17b3</name>
</gene>
<keyword evidence="3" id="KW-0752">Steroid biosynthesis</keyword>
<reference evidence="5" key="1">
    <citation type="journal article" date="2020" name="J. Steroid Biochem. Mol. Biol.">
        <title>17 beta-Hydroxysteroid dehydrogenase type 12a responsible for testicular 11-ketotestosterone synthesis in the Japanese eel, Anguilla japonica.</title>
        <authorList>
            <person name="Suzuki H."/>
            <person name="Ozaki Y."/>
            <person name="Ijiri S."/>
            <person name="Gen K."/>
            <person name="Kazeto Y."/>
        </authorList>
    </citation>
    <scope>NUCLEOTIDE SEQUENCE</scope>
    <source>
        <tissue evidence="5">Testis</tissue>
    </source>
</reference>
<keyword evidence="3" id="KW-0443">Lipid metabolism</keyword>
<dbReference type="InterPro" id="IPR051019">
    <property type="entry name" value="VLCFA-Steroid_DH"/>
</dbReference>
<dbReference type="EMBL" id="LC536519">
    <property type="protein sequence ID" value="BCD57309.1"/>
    <property type="molecule type" value="mRNA"/>
</dbReference>
<dbReference type="GO" id="GO:0005783">
    <property type="term" value="C:endoplasmic reticulum"/>
    <property type="evidence" value="ECO:0007669"/>
    <property type="project" value="UniProtKB-SubCell"/>
</dbReference>
<evidence type="ECO:0000256" key="4">
    <source>
        <dbReference type="ARBA" id="ARBA00023002"/>
    </source>
</evidence>
<keyword evidence="2" id="KW-0521">NADP</keyword>
<dbReference type="PIRSF" id="PIRSF000126">
    <property type="entry name" value="11-beta-HSD1"/>
    <property type="match status" value="1"/>
</dbReference>
<dbReference type="InterPro" id="IPR036291">
    <property type="entry name" value="NAD(P)-bd_dom_sf"/>
</dbReference>
<dbReference type="Pfam" id="PF00106">
    <property type="entry name" value="adh_short"/>
    <property type="match status" value="1"/>
</dbReference>
<name>A0A6F8Z619_ANGJA</name>
<dbReference type="AlphaFoldDB" id="A0A6F8Z619"/>
<evidence type="ECO:0000256" key="3">
    <source>
        <dbReference type="ARBA" id="ARBA00022955"/>
    </source>
</evidence>